<evidence type="ECO:0000259" key="1">
    <source>
        <dbReference type="Pfam" id="PF18029"/>
    </source>
</evidence>
<dbReference type="Proteomes" id="UP000325690">
    <property type="component" value="Unassembled WGS sequence"/>
</dbReference>
<proteinExistence type="predicted"/>
<dbReference type="SUPFAM" id="SSF54593">
    <property type="entry name" value="Glyoxalase/Bleomycin resistance protein/Dihydroxybiphenyl dioxygenase"/>
    <property type="match status" value="1"/>
</dbReference>
<dbReference type="AlphaFoldDB" id="A0A5N5UUV1"/>
<dbReference type="InterPro" id="IPR041581">
    <property type="entry name" value="Glyoxalase_6"/>
</dbReference>
<dbReference type="RefSeq" id="WP_061481642.1">
    <property type="nucleotide sequence ID" value="NZ_ANBO01000034.1"/>
</dbReference>
<dbReference type="EMBL" id="ANBP01000034">
    <property type="protein sequence ID" value="KAB7753404.1"/>
    <property type="molecule type" value="Genomic_DNA"/>
</dbReference>
<dbReference type="Pfam" id="PF18029">
    <property type="entry name" value="Glyoxalase_6"/>
    <property type="match status" value="1"/>
</dbReference>
<accession>A0A5N5UUV1</accession>
<organism evidence="2 3">
    <name type="scientific">Mycolicibacterium phlei DSM 43239 = CCUG 21000</name>
    <dbReference type="NCBI Taxonomy" id="1226750"/>
    <lineage>
        <taxon>Bacteria</taxon>
        <taxon>Bacillati</taxon>
        <taxon>Actinomycetota</taxon>
        <taxon>Actinomycetes</taxon>
        <taxon>Mycobacteriales</taxon>
        <taxon>Mycobacteriaceae</taxon>
        <taxon>Mycolicibacterium</taxon>
    </lineage>
</organism>
<sequence length="115" mass="12529">MKLSLIVLYCPEPVLDRAAAFYGAILDAEPVAEKHGDGPEHWSVTCLATGLVMELYPATSRPHTTTRLEFYGSDVDAAVTRLTDRAFALPEKTKDGAGWWCHDAAGNTVVLLPEQ</sequence>
<comment type="caution">
    <text evidence="2">The sequence shown here is derived from an EMBL/GenBank/DDBJ whole genome shotgun (WGS) entry which is preliminary data.</text>
</comment>
<dbReference type="Gene3D" id="3.10.180.10">
    <property type="entry name" value="2,3-Dihydroxybiphenyl 1,2-Dioxygenase, domain 1"/>
    <property type="match status" value="1"/>
</dbReference>
<gene>
    <name evidence="2" type="ORF">MPHL21000_19420</name>
</gene>
<dbReference type="GeneID" id="74301135"/>
<name>A0A5N5UUV1_MYCPH</name>
<keyword evidence="3" id="KW-1185">Reference proteome</keyword>
<protein>
    <recommendedName>
        <fullName evidence="1">Glyoxalase-like domain-containing protein</fullName>
    </recommendedName>
</protein>
<feature type="domain" description="Glyoxalase-like" evidence="1">
    <location>
        <begin position="14"/>
        <end position="109"/>
    </location>
</feature>
<evidence type="ECO:0000313" key="3">
    <source>
        <dbReference type="Proteomes" id="UP000325690"/>
    </source>
</evidence>
<reference evidence="2 3" key="1">
    <citation type="submission" date="2012-10" db="EMBL/GenBank/DDBJ databases">
        <title>The draft sequence of the Mycobacterium pheli genome.</title>
        <authorList>
            <person name="Pettersson B.M.F."/>
            <person name="Das S."/>
            <person name="Dasgupta S."/>
            <person name="Bhattacharya A."/>
            <person name="Kirsebom L.A."/>
        </authorList>
    </citation>
    <scope>NUCLEOTIDE SEQUENCE [LARGE SCALE GENOMIC DNA]</scope>
    <source>
        <strain evidence="2 3">CCUG 21000</strain>
    </source>
</reference>
<evidence type="ECO:0000313" key="2">
    <source>
        <dbReference type="EMBL" id="KAB7753404.1"/>
    </source>
</evidence>
<dbReference type="InterPro" id="IPR029068">
    <property type="entry name" value="Glyas_Bleomycin-R_OHBP_Dase"/>
</dbReference>